<dbReference type="Proteomes" id="UP000270678">
    <property type="component" value="Chromosome"/>
</dbReference>
<comment type="subcellular location">
    <subcellularLocation>
        <location evidence="1">Cell surface</location>
    </subcellularLocation>
</comment>
<keyword evidence="3" id="KW-0472">Membrane</keyword>
<dbReference type="KEGG" id="plut:EI981_02810"/>
<sequence length="180" mass="20013">MKICLIGSVLAIKYLPRRKGVSSMGIARKCCMSCRSALAREDGLTLIEVAAALVILSLISLYFLSYFTNSAAQSKLINQQLSATHLANAKLHETQSMAFDQLQQYANSGSSLPEQAEDIYSIQTIVSSSYPEYPFNSDFLYITVTVYWSKDPDHPEQYRHQISLVGAARRDYQQNGGAQT</sequence>
<evidence type="ECO:0000256" key="3">
    <source>
        <dbReference type="SAM" id="Phobius"/>
    </source>
</evidence>
<proteinExistence type="predicted"/>
<dbReference type="NCBIfam" id="TIGR02532">
    <property type="entry name" value="IV_pilin_GFxxxE"/>
    <property type="match status" value="1"/>
</dbReference>
<dbReference type="GO" id="GO:0009986">
    <property type="term" value="C:cell surface"/>
    <property type="evidence" value="ECO:0007669"/>
    <property type="project" value="UniProtKB-SubCell"/>
</dbReference>
<keyword evidence="3" id="KW-0812">Transmembrane</keyword>
<organism evidence="4 5">
    <name type="scientific">Paenibacillus lutimineralis</name>
    <dbReference type="NCBI Taxonomy" id="2707005"/>
    <lineage>
        <taxon>Bacteria</taxon>
        <taxon>Bacillati</taxon>
        <taxon>Bacillota</taxon>
        <taxon>Bacilli</taxon>
        <taxon>Bacillales</taxon>
        <taxon>Paenibacillaceae</taxon>
        <taxon>Paenibacillus</taxon>
    </lineage>
</organism>
<protein>
    <submittedName>
        <fullName evidence="4">Type II secretion system protein</fullName>
    </submittedName>
</protein>
<dbReference type="OrthoDB" id="2624095at2"/>
<evidence type="ECO:0000313" key="4">
    <source>
        <dbReference type="EMBL" id="AZS13510.1"/>
    </source>
</evidence>
<dbReference type="InterPro" id="IPR012902">
    <property type="entry name" value="N_methyl_site"/>
</dbReference>
<dbReference type="EMBL" id="CP034346">
    <property type="protein sequence ID" value="AZS13510.1"/>
    <property type="molecule type" value="Genomic_DNA"/>
</dbReference>
<dbReference type="GO" id="GO:0030420">
    <property type="term" value="P:establishment of competence for transformation"/>
    <property type="evidence" value="ECO:0007669"/>
    <property type="project" value="UniProtKB-KW"/>
</dbReference>
<name>A0A3S9UT99_9BACL</name>
<keyword evidence="2" id="KW-0178">Competence</keyword>
<reference evidence="5" key="1">
    <citation type="submission" date="2018-12" db="EMBL/GenBank/DDBJ databases">
        <title>Complete genome sequence of Paenibacillus sp. MBLB1234.</title>
        <authorList>
            <person name="Nam Y.-D."/>
            <person name="Kang J."/>
            <person name="Chung W.-H."/>
            <person name="Park Y.S."/>
        </authorList>
    </citation>
    <scope>NUCLEOTIDE SEQUENCE [LARGE SCALE GENOMIC DNA]</scope>
    <source>
        <strain evidence="5">MBLB1234</strain>
    </source>
</reference>
<evidence type="ECO:0000313" key="5">
    <source>
        <dbReference type="Proteomes" id="UP000270678"/>
    </source>
</evidence>
<feature type="transmembrane region" description="Helical" evidence="3">
    <location>
        <begin position="46"/>
        <end position="67"/>
    </location>
</feature>
<evidence type="ECO:0000256" key="2">
    <source>
        <dbReference type="ARBA" id="ARBA00023287"/>
    </source>
</evidence>
<gene>
    <name evidence="4" type="ORF">EI981_02810</name>
</gene>
<dbReference type="AlphaFoldDB" id="A0A3S9UT99"/>
<accession>A0A3S9UT99</accession>
<evidence type="ECO:0000256" key="1">
    <source>
        <dbReference type="ARBA" id="ARBA00004241"/>
    </source>
</evidence>
<keyword evidence="5" id="KW-1185">Reference proteome</keyword>
<keyword evidence="3" id="KW-1133">Transmembrane helix</keyword>